<dbReference type="InterPro" id="IPR001878">
    <property type="entry name" value="Znf_CCHC"/>
</dbReference>
<dbReference type="AlphaFoldDB" id="A0A2C9LPU5"/>
<name>A0A2C9LPU5_BIOGL</name>
<evidence type="ECO:0000259" key="2">
    <source>
        <dbReference type="PROSITE" id="PS50158"/>
    </source>
</evidence>
<dbReference type="GO" id="GO:0071013">
    <property type="term" value="C:catalytic step 2 spliceosome"/>
    <property type="evidence" value="ECO:0007669"/>
    <property type="project" value="TreeGrafter"/>
</dbReference>
<dbReference type="GO" id="GO:0003723">
    <property type="term" value="F:RNA binding"/>
    <property type="evidence" value="ECO:0007669"/>
    <property type="project" value="TreeGrafter"/>
</dbReference>
<keyword evidence="1" id="KW-0863">Zinc-finger</keyword>
<protein>
    <recommendedName>
        <fullName evidence="2">CCHC-type domain-containing protein</fullName>
    </recommendedName>
</protein>
<dbReference type="SUPFAM" id="SSF57756">
    <property type="entry name" value="Retrovirus zinc finger-like domains"/>
    <property type="match status" value="1"/>
</dbReference>
<dbReference type="InterPro" id="IPR036875">
    <property type="entry name" value="Znf_CCHC_sf"/>
</dbReference>
<evidence type="ECO:0000256" key="1">
    <source>
        <dbReference type="PROSITE-ProRule" id="PRU00047"/>
    </source>
</evidence>
<organism evidence="3 4">
    <name type="scientific">Biomphalaria glabrata</name>
    <name type="common">Bloodfluke planorb</name>
    <name type="synonym">Freshwater snail</name>
    <dbReference type="NCBI Taxonomy" id="6526"/>
    <lineage>
        <taxon>Eukaryota</taxon>
        <taxon>Metazoa</taxon>
        <taxon>Spiralia</taxon>
        <taxon>Lophotrochozoa</taxon>
        <taxon>Mollusca</taxon>
        <taxon>Gastropoda</taxon>
        <taxon>Heterobranchia</taxon>
        <taxon>Euthyneura</taxon>
        <taxon>Panpulmonata</taxon>
        <taxon>Hygrophila</taxon>
        <taxon>Lymnaeoidea</taxon>
        <taxon>Planorbidae</taxon>
        <taxon>Biomphalaria</taxon>
    </lineage>
</organism>
<dbReference type="Proteomes" id="UP000076420">
    <property type="component" value="Unassembled WGS sequence"/>
</dbReference>
<accession>A0A2C9LPU5</accession>
<proteinExistence type="predicted"/>
<dbReference type="VEuPathDB" id="VectorBase:BGLB033468"/>
<evidence type="ECO:0000313" key="4">
    <source>
        <dbReference type="Proteomes" id="UP000076420"/>
    </source>
</evidence>
<dbReference type="KEGG" id="bgt:106059087"/>
<dbReference type="EnsemblMetazoa" id="BGLB033468-RB">
    <property type="protein sequence ID" value="BGLB033468-PB"/>
    <property type="gene ID" value="BGLB033468"/>
</dbReference>
<keyword evidence="1" id="KW-0479">Metal-binding</keyword>
<dbReference type="Gene3D" id="4.10.60.10">
    <property type="entry name" value="Zinc finger, CCHC-type"/>
    <property type="match status" value="1"/>
</dbReference>
<dbReference type="SMART" id="SM00343">
    <property type="entry name" value="ZnF_C2HC"/>
    <property type="match status" value="1"/>
</dbReference>
<gene>
    <name evidence="3" type="primary">106059087</name>
</gene>
<evidence type="ECO:0000313" key="3">
    <source>
        <dbReference type="EnsemblMetazoa" id="BGLB033468-PB"/>
    </source>
</evidence>
<dbReference type="InterPro" id="IPR052115">
    <property type="entry name" value="NEXT_complex_subunit_ZCCHC8"/>
</dbReference>
<dbReference type="PROSITE" id="PS50158">
    <property type="entry name" value="ZF_CCHC"/>
    <property type="match status" value="1"/>
</dbReference>
<dbReference type="PANTHER" id="PTHR13316">
    <property type="entry name" value="ZINC FINGER, CCHC DOMAIN CONTAINING 8"/>
    <property type="match status" value="1"/>
</dbReference>
<reference evidence="3" key="1">
    <citation type="submission" date="2020-05" db="UniProtKB">
        <authorList>
            <consortium name="EnsemblMetazoa"/>
        </authorList>
    </citation>
    <scope>IDENTIFICATION</scope>
    <source>
        <strain evidence="3">BB02</strain>
    </source>
</reference>
<dbReference type="VEuPathDB" id="VectorBase:BGLAX_028731"/>
<dbReference type="Pfam" id="PF00098">
    <property type="entry name" value="zf-CCHC"/>
    <property type="match status" value="1"/>
</dbReference>
<dbReference type="STRING" id="6526.A0A2C9LPU5"/>
<keyword evidence="1" id="KW-0862">Zinc</keyword>
<feature type="domain" description="CCHC-type" evidence="2">
    <location>
        <begin position="31"/>
        <end position="46"/>
    </location>
</feature>
<dbReference type="PANTHER" id="PTHR13316:SF0">
    <property type="entry name" value="ZINC FINGER CCHC DOMAIN-CONTAINING PROTEIN 8"/>
    <property type="match status" value="1"/>
</dbReference>
<dbReference type="GO" id="GO:0008270">
    <property type="term" value="F:zinc ion binding"/>
    <property type="evidence" value="ECO:0007669"/>
    <property type="project" value="UniProtKB-KW"/>
</dbReference>
<sequence length="96" mass="11300">MSRYMQVFNEVYADPSNKMKKTGPKRPKQVCWNCGEENHTLVDCKQPKVQAQIAMNRKDFMSQQQQNEPKFMGPSRYHLDPELSSKFTKFKPGMIR</sequence>